<comment type="caution">
    <text evidence="1">The sequence shown here is derived from an EMBL/GenBank/DDBJ whole genome shotgun (WGS) entry which is preliminary data.</text>
</comment>
<reference evidence="1 2" key="1">
    <citation type="journal article" date="2015" name="Genome Biol. Evol.">
        <title>The genome of winter moth (Operophtera brumata) provides a genomic perspective on sexual dimorphism and phenology.</title>
        <authorList>
            <person name="Derks M.F."/>
            <person name="Smit S."/>
            <person name="Salis L."/>
            <person name="Schijlen E."/>
            <person name="Bossers A."/>
            <person name="Mateman C."/>
            <person name="Pijl A.S."/>
            <person name="de Ridder D."/>
            <person name="Groenen M.A."/>
            <person name="Visser M.E."/>
            <person name="Megens H.J."/>
        </authorList>
    </citation>
    <scope>NUCLEOTIDE SEQUENCE [LARGE SCALE GENOMIC DNA]</scope>
    <source>
        <strain evidence="1">WM2013NL</strain>
        <tissue evidence="1">Head and thorax</tissue>
    </source>
</reference>
<keyword evidence="1" id="KW-0378">Hydrolase</keyword>
<dbReference type="GO" id="GO:0003964">
    <property type="term" value="F:RNA-directed DNA polymerase activity"/>
    <property type="evidence" value="ECO:0007669"/>
    <property type="project" value="UniProtKB-KW"/>
</dbReference>
<organism evidence="1 2">
    <name type="scientific">Operophtera brumata</name>
    <name type="common">Winter moth</name>
    <name type="synonym">Phalaena brumata</name>
    <dbReference type="NCBI Taxonomy" id="104452"/>
    <lineage>
        <taxon>Eukaryota</taxon>
        <taxon>Metazoa</taxon>
        <taxon>Ecdysozoa</taxon>
        <taxon>Arthropoda</taxon>
        <taxon>Hexapoda</taxon>
        <taxon>Insecta</taxon>
        <taxon>Pterygota</taxon>
        <taxon>Neoptera</taxon>
        <taxon>Endopterygota</taxon>
        <taxon>Lepidoptera</taxon>
        <taxon>Glossata</taxon>
        <taxon>Ditrysia</taxon>
        <taxon>Geometroidea</taxon>
        <taxon>Geometridae</taxon>
        <taxon>Larentiinae</taxon>
        <taxon>Operophtera</taxon>
    </lineage>
</organism>
<gene>
    <name evidence="1" type="ORF">OBRU01_10382</name>
</gene>
<proteinExistence type="predicted"/>
<dbReference type="STRING" id="104452.A0A0L7LE69"/>
<keyword evidence="1" id="KW-0548">Nucleotidyltransferase</keyword>
<keyword evidence="2" id="KW-1185">Reference proteome</keyword>
<name>A0A0L7LE69_OPEBR</name>
<keyword evidence="1" id="KW-0695">RNA-directed DNA polymerase</keyword>
<keyword evidence="1" id="KW-0255">Endonuclease</keyword>
<dbReference type="AlphaFoldDB" id="A0A0L7LE69"/>
<accession>A0A0L7LE69</accession>
<dbReference type="GO" id="GO:0004519">
    <property type="term" value="F:endonuclease activity"/>
    <property type="evidence" value="ECO:0007669"/>
    <property type="project" value="UniProtKB-KW"/>
</dbReference>
<dbReference type="Proteomes" id="UP000037510">
    <property type="component" value="Unassembled WGS sequence"/>
</dbReference>
<evidence type="ECO:0000313" key="1">
    <source>
        <dbReference type="EMBL" id="KOB73664.1"/>
    </source>
</evidence>
<protein>
    <submittedName>
        <fullName evidence="1">Endonuclease-reverse transcriptase</fullName>
    </submittedName>
</protein>
<evidence type="ECO:0000313" key="2">
    <source>
        <dbReference type="Proteomes" id="UP000037510"/>
    </source>
</evidence>
<dbReference type="EMBL" id="JTDY01001520">
    <property type="protein sequence ID" value="KOB73664.1"/>
    <property type="molecule type" value="Genomic_DNA"/>
</dbReference>
<keyword evidence="1" id="KW-0540">Nuclease</keyword>
<sequence length="95" mass="11130">MKCLISILKIKWQDCVPNTEVLRRSGMYGMEALLMQRQLRWCGHVLRMDDHRLPIAVFNSEMAEAELIHARLAETRKQHRVTNVTRSPLVSHARH</sequence>
<keyword evidence="1" id="KW-0808">Transferase</keyword>